<dbReference type="Pfam" id="PF13302">
    <property type="entry name" value="Acetyltransf_3"/>
    <property type="match status" value="1"/>
</dbReference>
<reference evidence="2 3" key="1">
    <citation type="submission" date="2024-04" db="EMBL/GenBank/DDBJ databases">
        <title>Polymorphospora sp. isolated from Baiyangdian Lake in Xiong'an New Area.</title>
        <authorList>
            <person name="Zhang X."/>
            <person name="Liu J."/>
        </authorList>
    </citation>
    <scope>NUCLEOTIDE SEQUENCE [LARGE SCALE GENOMIC DNA]</scope>
    <source>
        <strain evidence="2 3">2-325</strain>
    </source>
</reference>
<proteinExistence type="predicted"/>
<accession>A0ABV5D2K7</accession>
<protein>
    <submittedName>
        <fullName evidence="2">GNAT family N-acetyltransferase</fullName>
    </submittedName>
</protein>
<evidence type="ECO:0000313" key="3">
    <source>
        <dbReference type="Proteomes" id="UP001582793"/>
    </source>
</evidence>
<dbReference type="PANTHER" id="PTHR43328">
    <property type="entry name" value="ACETYLTRANSFERASE-RELATED"/>
    <property type="match status" value="1"/>
</dbReference>
<name>A0ABV5D2K7_9ACTN</name>
<dbReference type="Gene3D" id="3.40.630.30">
    <property type="match status" value="1"/>
</dbReference>
<organism evidence="2 3">
    <name type="scientific">Polymorphospora lycopeni</name>
    <dbReference type="NCBI Taxonomy" id="3140240"/>
    <lineage>
        <taxon>Bacteria</taxon>
        <taxon>Bacillati</taxon>
        <taxon>Actinomycetota</taxon>
        <taxon>Actinomycetes</taxon>
        <taxon>Micromonosporales</taxon>
        <taxon>Micromonosporaceae</taxon>
        <taxon>Polymorphospora</taxon>
    </lineage>
</organism>
<keyword evidence="3" id="KW-1185">Reference proteome</keyword>
<dbReference type="InterPro" id="IPR000182">
    <property type="entry name" value="GNAT_dom"/>
</dbReference>
<dbReference type="EMBL" id="JBCGDC010000257">
    <property type="protein sequence ID" value="MFB6398492.1"/>
    <property type="molecule type" value="Genomic_DNA"/>
</dbReference>
<dbReference type="Proteomes" id="UP001582793">
    <property type="component" value="Unassembled WGS sequence"/>
</dbReference>
<dbReference type="PROSITE" id="PS51186">
    <property type="entry name" value="GNAT"/>
    <property type="match status" value="1"/>
</dbReference>
<evidence type="ECO:0000259" key="1">
    <source>
        <dbReference type="PROSITE" id="PS51186"/>
    </source>
</evidence>
<gene>
    <name evidence="2" type="ORF">AAFH96_36280</name>
</gene>
<dbReference type="InterPro" id="IPR016181">
    <property type="entry name" value="Acyl_CoA_acyltransferase"/>
</dbReference>
<dbReference type="SUPFAM" id="SSF55729">
    <property type="entry name" value="Acyl-CoA N-acyltransferases (Nat)"/>
    <property type="match status" value="1"/>
</dbReference>
<feature type="domain" description="N-acetyltransferase" evidence="1">
    <location>
        <begin position="33"/>
        <end position="188"/>
    </location>
</feature>
<evidence type="ECO:0000313" key="2">
    <source>
        <dbReference type="EMBL" id="MFB6398492.1"/>
    </source>
</evidence>
<comment type="caution">
    <text evidence="2">The sequence shown here is derived from an EMBL/GenBank/DDBJ whole genome shotgun (WGS) entry which is preliminary data.</text>
</comment>
<sequence length="204" mass="21991">MRMSILHRLSNAAGMFGPLIAAGSGLGALVAEVALRPVDDSDLDALFEQMRDPESVRMAAFTAEDPDDRAAFDAHMAKVRTSPETTNLAITLDGRLVGSIASFVIEGDTEVTYWIDRSFWGQGIASRALALLLETVPVRPLFARVASDNVGSLKVLQKAGFAITGTEISFANGRNTEIEETILRLDEPVNPAPSDVSSRLRPTY</sequence>
<dbReference type="CDD" id="cd04301">
    <property type="entry name" value="NAT_SF"/>
    <property type="match status" value="1"/>
</dbReference>
<dbReference type="PANTHER" id="PTHR43328:SF1">
    <property type="entry name" value="N-ACETYLTRANSFERASE DOMAIN-CONTAINING PROTEIN"/>
    <property type="match status" value="1"/>
</dbReference>